<evidence type="ECO:0000313" key="3">
    <source>
        <dbReference type="Proteomes" id="UP001595420"/>
    </source>
</evidence>
<dbReference type="Pfam" id="PF12697">
    <property type="entry name" value="Abhydrolase_6"/>
    <property type="match status" value="1"/>
</dbReference>
<dbReference type="EMBL" id="JBHRSB010000003">
    <property type="protein sequence ID" value="MFC3000651.1"/>
    <property type="molecule type" value="Genomic_DNA"/>
</dbReference>
<protein>
    <submittedName>
        <fullName evidence="2">Alpha/beta fold hydrolase</fullName>
    </submittedName>
</protein>
<sequence length="283" mass="30028">MLAELDVHLLAALDAQATRHETPCGTGRMVWRVWNASGGAPVMLLHGGSGSWRHWVKQIPWLSAQRMVIAPDIPGLGESDDPPAPQDPATIAGVLVQGLSGIVPDTAAMDLVGFSFGAITSGHVARLLAPRLRSVTICGAGALGTPRSPTQLVKVRDKQGAEKVAAHRHNLAALMFADAQKIDALALEIQEINSQAARLRSRQFAPSGNLKAALAAATGVPVNAVWGERDAVAWPNLQQRIDALHEARPDARVAVVPGAGHWVAYEAAAEFDALLRDWLAPNR</sequence>
<keyword evidence="3" id="KW-1185">Reference proteome</keyword>
<dbReference type="RefSeq" id="WP_216836730.1">
    <property type="nucleotide sequence ID" value="NZ_JAFNJS010000003.1"/>
</dbReference>
<evidence type="ECO:0000313" key="2">
    <source>
        <dbReference type="EMBL" id="MFC3000651.1"/>
    </source>
</evidence>
<dbReference type="GO" id="GO:0016787">
    <property type="term" value="F:hydrolase activity"/>
    <property type="evidence" value="ECO:0007669"/>
    <property type="project" value="UniProtKB-KW"/>
</dbReference>
<reference evidence="3" key="1">
    <citation type="journal article" date="2019" name="Int. J. Syst. Evol. Microbiol.">
        <title>The Global Catalogue of Microorganisms (GCM) 10K type strain sequencing project: providing services to taxonomists for standard genome sequencing and annotation.</title>
        <authorList>
            <consortium name="The Broad Institute Genomics Platform"/>
            <consortium name="The Broad Institute Genome Sequencing Center for Infectious Disease"/>
            <person name="Wu L."/>
            <person name="Ma J."/>
        </authorList>
    </citation>
    <scope>NUCLEOTIDE SEQUENCE [LARGE SCALE GENOMIC DNA]</scope>
    <source>
        <strain evidence="3">CGMCC 1.16855</strain>
    </source>
</reference>
<dbReference type="InterPro" id="IPR050266">
    <property type="entry name" value="AB_hydrolase_sf"/>
</dbReference>
<name>A0ABV7BUR9_9PROT</name>
<dbReference type="Proteomes" id="UP001595420">
    <property type="component" value="Unassembled WGS sequence"/>
</dbReference>
<feature type="domain" description="AB hydrolase-1" evidence="1">
    <location>
        <begin position="43"/>
        <end position="271"/>
    </location>
</feature>
<dbReference type="InterPro" id="IPR000073">
    <property type="entry name" value="AB_hydrolase_1"/>
</dbReference>
<accession>A0ABV7BUR9</accession>
<keyword evidence="2" id="KW-0378">Hydrolase</keyword>
<dbReference type="PANTHER" id="PTHR43798">
    <property type="entry name" value="MONOACYLGLYCEROL LIPASE"/>
    <property type="match status" value="1"/>
</dbReference>
<organism evidence="2 3">
    <name type="scientific">Falsiroseomonas tokyonensis</name>
    <dbReference type="NCBI Taxonomy" id="430521"/>
    <lineage>
        <taxon>Bacteria</taxon>
        <taxon>Pseudomonadati</taxon>
        <taxon>Pseudomonadota</taxon>
        <taxon>Alphaproteobacteria</taxon>
        <taxon>Acetobacterales</taxon>
        <taxon>Roseomonadaceae</taxon>
        <taxon>Falsiroseomonas</taxon>
    </lineage>
</organism>
<proteinExistence type="predicted"/>
<comment type="caution">
    <text evidence="2">The sequence shown here is derived from an EMBL/GenBank/DDBJ whole genome shotgun (WGS) entry which is preliminary data.</text>
</comment>
<evidence type="ECO:0000259" key="1">
    <source>
        <dbReference type="Pfam" id="PF12697"/>
    </source>
</evidence>
<gene>
    <name evidence="2" type="ORF">ACFOD3_12150</name>
</gene>